<feature type="chain" id="PRO_5032549558" description="Bifunctional inhibitor/plant lipid transfer protein/seed storage helical domain-containing protein" evidence="1">
    <location>
        <begin position="28"/>
        <end position="118"/>
    </location>
</feature>
<name>A0A835RV31_VANPL</name>
<feature type="domain" description="Bifunctional inhibitor/plant lipid transfer protein/seed storage helical" evidence="2">
    <location>
        <begin position="31"/>
        <end position="112"/>
    </location>
</feature>
<keyword evidence="1" id="KW-0732">Signal</keyword>
<dbReference type="OrthoDB" id="745501at2759"/>
<dbReference type="PANTHER" id="PTHR33122">
    <property type="entry name" value="LIPID BINDING PROTEIN-RELATED"/>
    <property type="match status" value="1"/>
</dbReference>
<feature type="signal peptide" evidence="1">
    <location>
        <begin position="1"/>
        <end position="27"/>
    </location>
</feature>
<dbReference type="SMART" id="SM00499">
    <property type="entry name" value="AAI"/>
    <property type="match status" value="1"/>
</dbReference>
<organism evidence="3 4">
    <name type="scientific">Vanilla planifolia</name>
    <name type="common">Vanilla</name>
    <dbReference type="NCBI Taxonomy" id="51239"/>
    <lineage>
        <taxon>Eukaryota</taxon>
        <taxon>Viridiplantae</taxon>
        <taxon>Streptophyta</taxon>
        <taxon>Embryophyta</taxon>
        <taxon>Tracheophyta</taxon>
        <taxon>Spermatophyta</taxon>
        <taxon>Magnoliopsida</taxon>
        <taxon>Liliopsida</taxon>
        <taxon>Asparagales</taxon>
        <taxon>Orchidaceae</taxon>
        <taxon>Vanilloideae</taxon>
        <taxon>Vanilleae</taxon>
        <taxon>Vanilla</taxon>
    </lineage>
</organism>
<dbReference type="CDD" id="cd00010">
    <property type="entry name" value="AAI_LTSS"/>
    <property type="match status" value="1"/>
</dbReference>
<dbReference type="GO" id="GO:0009627">
    <property type="term" value="P:systemic acquired resistance"/>
    <property type="evidence" value="ECO:0007669"/>
    <property type="project" value="InterPro"/>
</dbReference>
<dbReference type="InterPro" id="IPR036312">
    <property type="entry name" value="Bifun_inhib/LTP/seed_sf"/>
</dbReference>
<dbReference type="Proteomes" id="UP000636800">
    <property type="component" value="Chromosome 1"/>
</dbReference>
<reference evidence="3 4" key="1">
    <citation type="journal article" date="2020" name="Nat. Food">
        <title>A phased Vanilla planifolia genome enables genetic improvement of flavour and production.</title>
        <authorList>
            <person name="Hasing T."/>
            <person name="Tang H."/>
            <person name="Brym M."/>
            <person name="Khazi F."/>
            <person name="Huang T."/>
            <person name="Chambers A.H."/>
        </authorList>
    </citation>
    <scope>NUCLEOTIDE SEQUENCE [LARGE SCALE GENOMIC DNA]</scope>
    <source>
        <tissue evidence="3">Leaf</tissue>
    </source>
</reference>
<dbReference type="InterPro" id="IPR039265">
    <property type="entry name" value="DIR1-like"/>
</dbReference>
<accession>A0A835RV31</accession>
<protein>
    <recommendedName>
        <fullName evidence="2">Bifunctional inhibitor/plant lipid transfer protein/seed storage helical domain-containing protein</fullName>
    </recommendedName>
</protein>
<comment type="caution">
    <text evidence="3">The sequence shown here is derived from an EMBL/GenBank/DDBJ whole genome shotgun (WGS) entry which is preliminary data.</text>
</comment>
<evidence type="ECO:0000259" key="2">
    <source>
        <dbReference type="SMART" id="SM00499"/>
    </source>
</evidence>
<evidence type="ECO:0000313" key="4">
    <source>
        <dbReference type="Proteomes" id="UP000636800"/>
    </source>
</evidence>
<proteinExistence type="predicted"/>
<sequence>METMMKYLPVLALLLLASIAGLEMADAAGECGNQSPDRIAFQLAPCASASQNKNAAVSAPCCSAVQRIGQNPSCLCAVMLSKTAKNAGVSPEVAITIPKRCNISNRPVGSKCGGYTLP</sequence>
<dbReference type="GO" id="GO:0005504">
    <property type="term" value="F:fatty acid binding"/>
    <property type="evidence" value="ECO:0007669"/>
    <property type="project" value="InterPro"/>
</dbReference>
<keyword evidence="4" id="KW-1185">Reference proteome</keyword>
<dbReference type="Pfam" id="PF14368">
    <property type="entry name" value="LTP_2"/>
    <property type="match status" value="1"/>
</dbReference>
<evidence type="ECO:0000313" key="3">
    <source>
        <dbReference type="EMBL" id="KAG0498709.1"/>
    </source>
</evidence>
<dbReference type="SUPFAM" id="SSF47699">
    <property type="entry name" value="Bifunctional inhibitor/lipid-transfer protein/seed storage 2S albumin"/>
    <property type="match status" value="1"/>
</dbReference>
<gene>
    <name evidence="3" type="ORF">HPP92_003400</name>
</gene>
<dbReference type="PANTHER" id="PTHR33122:SF4">
    <property type="entry name" value="OS04G0415800 PROTEIN"/>
    <property type="match status" value="1"/>
</dbReference>
<dbReference type="AlphaFoldDB" id="A0A835RV31"/>
<dbReference type="Gene3D" id="1.10.110.10">
    <property type="entry name" value="Plant lipid-transfer and hydrophobic proteins"/>
    <property type="match status" value="1"/>
</dbReference>
<dbReference type="EMBL" id="JADCNL010000001">
    <property type="protein sequence ID" value="KAG0498709.1"/>
    <property type="molecule type" value="Genomic_DNA"/>
</dbReference>
<dbReference type="InterPro" id="IPR016140">
    <property type="entry name" value="Bifunc_inhib/LTP/seed_store"/>
</dbReference>
<evidence type="ECO:0000256" key="1">
    <source>
        <dbReference type="SAM" id="SignalP"/>
    </source>
</evidence>